<gene>
    <name evidence="3" type="ORF">DJ017_15755</name>
</gene>
<dbReference type="InterPro" id="IPR029058">
    <property type="entry name" value="AB_hydrolase_fold"/>
</dbReference>
<comment type="caution">
    <text evidence="3">The sequence shown here is derived from an EMBL/GenBank/DDBJ whole genome shotgun (WGS) entry which is preliminary data.</text>
</comment>
<evidence type="ECO:0000259" key="2">
    <source>
        <dbReference type="Pfam" id="PF00561"/>
    </source>
</evidence>
<dbReference type="InterPro" id="IPR000639">
    <property type="entry name" value="Epox_hydrolase-like"/>
</dbReference>
<evidence type="ECO:0000313" key="4">
    <source>
        <dbReference type="Proteomes" id="UP000249254"/>
    </source>
</evidence>
<name>A0A328ANB3_9CAUL</name>
<keyword evidence="4" id="KW-1185">Reference proteome</keyword>
<dbReference type="GO" id="GO:0016787">
    <property type="term" value="F:hydrolase activity"/>
    <property type="evidence" value="ECO:0007669"/>
    <property type="project" value="UniProtKB-KW"/>
</dbReference>
<organism evidence="3 4">
    <name type="scientific">Phenylobacterium soli</name>
    <dbReference type="NCBI Taxonomy" id="2170551"/>
    <lineage>
        <taxon>Bacteria</taxon>
        <taxon>Pseudomonadati</taxon>
        <taxon>Pseudomonadota</taxon>
        <taxon>Alphaproteobacteria</taxon>
        <taxon>Caulobacterales</taxon>
        <taxon>Caulobacteraceae</taxon>
        <taxon>Phenylobacterium</taxon>
    </lineage>
</organism>
<reference evidence="4" key="1">
    <citation type="submission" date="2018-05" db="EMBL/GenBank/DDBJ databases">
        <authorList>
            <person name="Li X."/>
        </authorList>
    </citation>
    <scope>NUCLEOTIDE SEQUENCE [LARGE SCALE GENOMIC DNA]</scope>
    <source>
        <strain evidence="4">LX32</strain>
    </source>
</reference>
<evidence type="ECO:0000256" key="1">
    <source>
        <dbReference type="ARBA" id="ARBA00022801"/>
    </source>
</evidence>
<dbReference type="AlphaFoldDB" id="A0A328ANB3"/>
<dbReference type="Proteomes" id="UP000249254">
    <property type="component" value="Unassembled WGS sequence"/>
</dbReference>
<dbReference type="Pfam" id="PF00561">
    <property type="entry name" value="Abhydrolase_1"/>
    <property type="match status" value="1"/>
</dbReference>
<dbReference type="RefSeq" id="WP_111529609.1">
    <property type="nucleotide sequence ID" value="NZ_JBHRSG010000003.1"/>
</dbReference>
<evidence type="ECO:0000313" key="3">
    <source>
        <dbReference type="EMBL" id="RAK55861.1"/>
    </source>
</evidence>
<dbReference type="Gene3D" id="3.40.50.1820">
    <property type="entry name" value="alpha/beta hydrolase"/>
    <property type="match status" value="1"/>
</dbReference>
<feature type="domain" description="AB hydrolase-1" evidence="2">
    <location>
        <begin position="23"/>
        <end position="151"/>
    </location>
</feature>
<dbReference type="EMBL" id="QFYQ01000001">
    <property type="protein sequence ID" value="RAK55861.1"/>
    <property type="molecule type" value="Genomic_DNA"/>
</dbReference>
<dbReference type="OrthoDB" id="9804723at2"/>
<keyword evidence="1 3" id="KW-0378">Hydrolase</keyword>
<protein>
    <submittedName>
        <fullName evidence="3">Alpha/beta hydrolase</fullName>
    </submittedName>
</protein>
<dbReference type="InterPro" id="IPR000073">
    <property type="entry name" value="AB_hydrolase_1"/>
</dbReference>
<sequence length="321" mass="35739">MPEFRIVDAGEVKLRCAIEGEGPLVVLVHGFPESWFSWRHQLKPIAEAGFTACAIDVRGYGGSDKPHPVEAYAMRHLTADVVGVADALQPGRPAILVGHDWGAPIVWNTALTRPDRIAAVAGLSVPYMGVPSRPFTEVFDALFTQRNRFFYQAYFQKVGPPEAEAEADVRGFLRKFYYSISGDAPEGSWPQKPADATLLEGLRDPHPFPAWLSEEDLDYYVAEFEQSGFRGPINRYRNHESDFAWLQGWADKKIEQPALYIGGTKDPAATGFGRVADPVAAMKPFVRDLKGGHMLEGCGHWTQQERPQEVTDLLVDWLKAL</sequence>
<dbReference type="PRINTS" id="PR00412">
    <property type="entry name" value="EPOXHYDRLASE"/>
</dbReference>
<accession>A0A328ANB3</accession>
<dbReference type="SUPFAM" id="SSF53474">
    <property type="entry name" value="alpha/beta-Hydrolases"/>
    <property type="match status" value="1"/>
</dbReference>
<proteinExistence type="predicted"/>
<dbReference type="PANTHER" id="PTHR43329">
    <property type="entry name" value="EPOXIDE HYDROLASE"/>
    <property type="match status" value="1"/>
</dbReference>